<dbReference type="GO" id="GO:0016020">
    <property type="term" value="C:membrane"/>
    <property type="evidence" value="ECO:0007669"/>
    <property type="project" value="InterPro"/>
</dbReference>
<organism evidence="6 7">
    <name type="scientific">Clostridium puniceum</name>
    <dbReference type="NCBI Taxonomy" id="29367"/>
    <lineage>
        <taxon>Bacteria</taxon>
        <taxon>Bacillati</taxon>
        <taxon>Bacillota</taxon>
        <taxon>Clostridia</taxon>
        <taxon>Eubacteriales</taxon>
        <taxon>Clostridiaceae</taxon>
        <taxon>Clostridium</taxon>
    </lineage>
</organism>
<evidence type="ECO:0000256" key="1">
    <source>
        <dbReference type="ARBA" id="ARBA00023224"/>
    </source>
</evidence>
<dbReference type="Gene3D" id="1.10.287.950">
    <property type="entry name" value="Methyl-accepting chemotaxis protein"/>
    <property type="match status" value="1"/>
</dbReference>
<dbReference type="InterPro" id="IPR004089">
    <property type="entry name" value="MCPsignal_dom"/>
</dbReference>
<proteinExistence type="inferred from homology"/>
<feature type="domain" description="Methyl-accepting transducer" evidence="5">
    <location>
        <begin position="123"/>
        <end position="271"/>
    </location>
</feature>
<dbReference type="OrthoDB" id="9807021at2"/>
<gene>
    <name evidence="6" type="primary">yfmS_7</name>
    <name evidence="6" type="ORF">CLPUN_52690</name>
</gene>
<evidence type="ECO:0000313" key="6">
    <source>
        <dbReference type="EMBL" id="OOM70184.1"/>
    </source>
</evidence>
<dbReference type="PANTHER" id="PTHR32089:SF112">
    <property type="entry name" value="LYSOZYME-LIKE PROTEIN-RELATED"/>
    <property type="match status" value="1"/>
</dbReference>
<comment type="caution">
    <text evidence="6">The sequence shown here is derived from an EMBL/GenBank/DDBJ whole genome shotgun (WGS) entry which is preliminary data.</text>
</comment>
<dbReference type="PRINTS" id="PR00260">
    <property type="entry name" value="CHEMTRNSDUCR"/>
</dbReference>
<accession>A0A1S8SY32</accession>
<dbReference type="STRING" id="29367.CLPUN_52690"/>
<keyword evidence="4" id="KW-0175">Coiled coil</keyword>
<feature type="coiled-coil region" evidence="4">
    <location>
        <begin position="115"/>
        <end position="142"/>
    </location>
</feature>
<comment type="similarity">
    <text evidence="2">Belongs to the methyl-accepting chemotaxis (MCP) protein family.</text>
</comment>
<keyword evidence="1 3" id="KW-0807">Transducer</keyword>
<dbReference type="GO" id="GO:0007165">
    <property type="term" value="P:signal transduction"/>
    <property type="evidence" value="ECO:0007669"/>
    <property type="project" value="UniProtKB-KW"/>
</dbReference>
<sequence>MESIFESLIDAVPVIKELFKEDTAIVIEGKDKVLHVSSGETIKPPAKAGDNIEDNMARDKAKASKKTTLTVLTKDMHGVDLKLVHIPILDSNNDFMGTFCLMRNTEKENSILNTSTTLKTSIEETNENISEIEKDALELSDHLSIIIDKIEHTSNNIKESSGVVDLIKNISSQINMLGLNASIEAARAGEQGKGFSVVAQEMRKLSLVSSDSSKKIFSYLEEMKNSIGIIQNSISLLGNLAENQVARVEEVSAALNEIASNSQKLVKDTHQ</sequence>
<dbReference type="GO" id="GO:0004888">
    <property type="term" value="F:transmembrane signaling receptor activity"/>
    <property type="evidence" value="ECO:0007669"/>
    <property type="project" value="InterPro"/>
</dbReference>
<evidence type="ECO:0000313" key="7">
    <source>
        <dbReference type="Proteomes" id="UP000190890"/>
    </source>
</evidence>
<dbReference type="SUPFAM" id="SSF58104">
    <property type="entry name" value="Methyl-accepting chemotaxis protein (MCP) signaling domain"/>
    <property type="match status" value="1"/>
</dbReference>
<evidence type="ECO:0000256" key="2">
    <source>
        <dbReference type="ARBA" id="ARBA00029447"/>
    </source>
</evidence>
<protein>
    <submittedName>
        <fullName evidence="6">Putative sensory transducer protein YfmS</fullName>
    </submittedName>
</protein>
<name>A0A1S8SY32_9CLOT</name>
<dbReference type="SMART" id="SM00283">
    <property type="entry name" value="MA"/>
    <property type="match status" value="1"/>
</dbReference>
<evidence type="ECO:0000256" key="4">
    <source>
        <dbReference type="SAM" id="Coils"/>
    </source>
</evidence>
<evidence type="ECO:0000259" key="5">
    <source>
        <dbReference type="PROSITE" id="PS50111"/>
    </source>
</evidence>
<dbReference type="RefSeq" id="WP_077850147.1">
    <property type="nucleotide sequence ID" value="NZ_LZZM01000243.1"/>
</dbReference>
<dbReference type="EMBL" id="LZZM01000243">
    <property type="protein sequence ID" value="OOM70184.1"/>
    <property type="molecule type" value="Genomic_DNA"/>
</dbReference>
<keyword evidence="7" id="KW-1185">Reference proteome</keyword>
<dbReference type="Proteomes" id="UP000190890">
    <property type="component" value="Unassembled WGS sequence"/>
</dbReference>
<dbReference type="PROSITE" id="PS50111">
    <property type="entry name" value="CHEMOTAXIS_TRANSDUC_2"/>
    <property type="match status" value="1"/>
</dbReference>
<dbReference type="PANTHER" id="PTHR32089">
    <property type="entry name" value="METHYL-ACCEPTING CHEMOTAXIS PROTEIN MCPB"/>
    <property type="match status" value="1"/>
</dbReference>
<dbReference type="Pfam" id="PF00015">
    <property type="entry name" value="MCPsignal"/>
    <property type="match status" value="1"/>
</dbReference>
<evidence type="ECO:0000256" key="3">
    <source>
        <dbReference type="PROSITE-ProRule" id="PRU00284"/>
    </source>
</evidence>
<reference evidence="6 7" key="1">
    <citation type="submission" date="2016-05" db="EMBL/GenBank/DDBJ databases">
        <title>Microbial solvent formation.</title>
        <authorList>
            <person name="Poehlein A."/>
            <person name="Montoya Solano J.D."/>
            <person name="Flitsch S."/>
            <person name="Krabben P."/>
            <person name="Duerre P."/>
            <person name="Daniel R."/>
        </authorList>
    </citation>
    <scope>NUCLEOTIDE SEQUENCE [LARGE SCALE GENOMIC DNA]</scope>
    <source>
        <strain evidence="6 7">DSM 2619</strain>
    </source>
</reference>
<dbReference type="GO" id="GO:0006935">
    <property type="term" value="P:chemotaxis"/>
    <property type="evidence" value="ECO:0007669"/>
    <property type="project" value="InterPro"/>
</dbReference>
<dbReference type="AlphaFoldDB" id="A0A1S8SY32"/>
<dbReference type="InterPro" id="IPR004090">
    <property type="entry name" value="Chemotax_Me-accpt_rcpt"/>
</dbReference>